<reference evidence="2" key="2">
    <citation type="journal article" date="2013" name="PLoS Genet.">
        <title>Comparative genome structure, secondary metabolite, and effector coding capacity across Cochliobolus pathogens.</title>
        <authorList>
            <person name="Condon B.J."/>
            <person name="Leng Y."/>
            <person name="Wu D."/>
            <person name="Bushley K.E."/>
            <person name="Ohm R.A."/>
            <person name="Otillar R."/>
            <person name="Martin J."/>
            <person name="Schackwitz W."/>
            <person name="Grimwood J."/>
            <person name="MohdZainudin N."/>
            <person name="Xue C."/>
            <person name="Wang R."/>
            <person name="Manning V.A."/>
            <person name="Dhillon B."/>
            <person name="Tu Z.J."/>
            <person name="Steffenson B.J."/>
            <person name="Salamov A."/>
            <person name="Sun H."/>
            <person name="Lowry S."/>
            <person name="LaButti K."/>
            <person name="Han J."/>
            <person name="Copeland A."/>
            <person name="Lindquist E."/>
            <person name="Barry K."/>
            <person name="Schmutz J."/>
            <person name="Baker S.E."/>
            <person name="Ciuffetti L.M."/>
            <person name="Grigoriev I.V."/>
            <person name="Zhong S."/>
            <person name="Turgeon B.G."/>
        </authorList>
    </citation>
    <scope>NUCLEOTIDE SEQUENCE [LARGE SCALE GENOMIC DNA]</scope>
    <source>
        <strain evidence="2">C5 / ATCC 48332 / race O</strain>
    </source>
</reference>
<protein>
    <submittedName>
        <fullName evidence="1">Uncharacterized protein</fullName>
    </submittedName>
</protein>
<gene>
    <name evidence="1" type="ORF">COCHEDRAFT_1022490</name>
</gene>
<evidence type="ECO:0000313" key="1">
    <source>
        <dbReference type="EMBL" id="EMD90699.1"/>
    </source>
</evidence>
<organism evidence="1 2">
    <name type="scientific">Cochliobolus heterostrophus (strain C5 / ATCC 48332 / race O)</name>
    <name type="common">Southern corn leaf blight fungus</name>
    <name type="synonym">Bipolaris maydis</name>
    <dbReference type="NCBI Taxonomy" id="701091"/>
    <lineage>
        <taxon>Eukaryota</taxon>
        <taxon>Fungi</taxon>
        <taxon>Dikarya</taxon>
        <taxon>Ascomycota</taxon>
        <taxon>Pezizomycotina</taxon>
        <taxon>Dothideomycetes</taxon>
        <taxon>Pleosporomycetidae</taxon>
        <taxon>Pleosporales</taxon>
        <taxon>Pleosporineae</taxon>
        <taxon>Pleosporaceae</taxon>
        <taxon>Bipolaris</taxon>
    </lineage>
</organism>
<keyword evidence="2" id="KW-1185">Reference proteome</keyword>
<proteinExistence type="predicted"/>
<evidence type="ECO:0000313" key="2">
    <source>
        <dbReference type="Proteomes" id="UP000016936"/>
    </source>
</evidence>
<accession>M2TVZ0</accession>
<name>M2TVZ0_COCH5</name>
<dbReference type="EMBL" id="KB445578">
    <property type="protein sequence ID" value="EMD90699.1"/>
    <property type="molecule type" value="Genomic_DNA"/>
</dbReference>
<reference evidence="1 2" key="1">
    <citation type="journal article" date="2012" name="PLoS Pathog.">
        <title>Diverse lifestyles and strategies of plant pathogenesis encoded in the genomes of eighteen Dothideomycetes fungi.</title>
        <authorList>
            <person name="Ohm R.A."/>
            <person name="Feau N."/>
            <person name="Henrissat B."/>
            <person name="Schoch C.L."/>
            <person name="Horwitz B.A."/>
            <person name="Barry K.W."/>
            <person name="Condon B.J."/>
            <person name="Copeland A.C."/>
            <person name="Dhillon B."/>
            <person name="Glaser F."/>
            <person name="Hesse C.N."/>
            <person name="Kosti I."/>
            <person name="LaButti K."/>
            <person name="Lindquist E.A."/>
            <person name="Lucas S."/>
            <person name="Salamov A.A."/>
            <person name="Bradshaw R.E."/>
            <person name="Ciuffetti L."/>
            <person name="Hamelin R.C."/>
            <person name="Kema G.H.J."/>
            <person name="Lawrence C."/>
            <person name="Scott J.A."/>
            <person name="Spatafora J.W."/>
            <person name="Turgeon B.G."/>
            <person name="de Wit P.J.G.M."/>
            <person name="Zhong S."/>
            <person name="Goodwin S.B."/>
            <person name="Grigoriev I.V."/>
        </authorList>
    </citation>
    <scope>NUCLEOTIDE SEQUENCE [LARGE SCALE GENOMIC DNA]</scope>
    <source>
        <strain evidence="2">C5 / ATCC 48332 / race O</strain>
    </source>
</reference>
<dbReference type="AlphaFoldDB" id="M2TVZ0"/>
<sequence>MSLPRLFPSLPHLVTSPHTSPAVIPVFPLLSVRFLALRSLPRSPATAAASGCLKEVEPKGNE</sequence>
<dbReference type="Proteomes" id="UP000016936">
    <property type="component" value="Unassembled WGS sequence"/>
</dbReference>
<dbReference type="HOGENOM" id="CLU_2904032_0_0_1"/>